<dbReference type="GO" id="GO:0033557">
    <property type="term" value="C:Slx1-Slx4 complex"/>
    <property type="evidence" value="ECO:0007669"/>
    <property type="project" value="TreeGrafter"/>
</dbReference>
<feature type="region of interest" description="Disordered" evidence="18">
    <location>
        <begin position="1328"/>
        <end position="1350"/>
    </location>
</feature>
<evidence type="ECO:0000256" key="18">
    <source>
        <dbReference type="SAM" id="MobiDB-lite"/>
    </source>
</evidence>
<protein>
    <recommendedName>
        <fullName evidence="14">Structure-specific endonuclease subunit SLX4</fullName>
    </recommendedName>
    <alternativeName>
        <fullName evidence="16">BTB/POZ domain-containing protein 12</fullName>
    </alternativeName>
</protein>
<dbReference type="PANTHER" id="PTHR21541">
    <property type="entry name" value="BTB POZ DOMAIN CONTAINING 12"/>
    <property type="match status" value="1"/>
</dbReference>
<proteinExistence type="inferred from homology"/>
<feature type="region of interest" description="Disordered" evidence="18">
    <location>
        <begin position="1048"/>
        <end position="1087"/>
    </location>
</feature>
<dbReference type="Proteomes" id="UP000694396">
    <property type="component" value="Unplaced"/>
</dbReference>
<dbReference type="Gene3D" id="3.30.710.10">
    <property type="entry name" value="Potassium Channel Kv1.1, Chain A"/>
    <property type="match status" value="1"/>
</dbReference>
<feature type="compositionally biased region" description="Polar residues" evidence="18">
    <location>
        <begin position="1722"/>
        <end position="1741"/>
    </location>
</feature>
<keyword evidence="4" id="KW-0597">Phosphoprotein</keyword>
<dbReference type="GO" id="GO:0008270">
    <property type="term" value="F:zinc ion binding"/>
    <property type="evidence" value="ECO:0007669"/>
    <property type="project" value="UniProtKB-KW"/>
</dbReference>
<feature type="region of interest" description="Disordered" evidence="18">
    <location>
        <begin position="328"/>
        <end position="364"/>
    </location>
</feature>
<dbReference type="SUPFAM" id="SSF54695">
    <property type="entry name" value="POZ domain"/>
    <property type="match status" value="1"/>
</dbReference>
<dbReference type="GO" id="GO:0006281">
    <property type="term" value="P:DNA repair"/>
    <property type="evidence" value="ECO:0007669"/>
    <property type="project" value="UniProtKB-KW"/>
</dbReference>
<sequence length="1741" mass="189355">MDEQDNDFKELWANILSRAKKKAGDAETTKRVQNRLKSTTIRSKLRRGKAAAESQTHHHLPAVKETNLPRDLGPKEQTLVHEEDVDAAACSGETAEGDGARSPLPASQLSTGTTECSQRPLTVNPPSGCSQTTLPFLPAAPAGTCSSPTPKVRVAELVVERMQQFKRVAPEQLKLSSDGSVPKAAASGDFPARSQEQNPPGDDTHHLPSVEHDSALALALQQESKEEALASLEDAGLFFCQICQKDLTAMNTLRREQHVNRCLDEMEEAQMSSSSKSVVPECPICGKQFQTPQSRVSHLKRCAVEMDVPPNLLLQAVQLQLATLGDAGLQCPSNQPSRAKRKGPSNEDSRKTQKRAKMEPKDEDLQVAMAMSRSLLEQEKQEQAKSVTNVKPVAAFPIKWKPGSEKKRRRKGPSAPPPLLLQDPEKAQKRIQERVAMMLTEEVEFPPTPQLPISRILEDESEKPAWLMPLSKAKECFLWKISALTGPCDPESFYTAALTPPIVPWKPVQNEPQNLHPSVGSHQAEVSQQTQPDLSSQDPTCTKVGGQTSDESKSGPEGHGQLLSPSQKDIQTLQDLVELAREGLTLTQWNLDTGKVSQATKQPGEELTPSDPPHSGFVPPSKERSLLRSSSKRSSLRLLAQDFGAMVNNPHLSDVQFQVDSGDVLYAHLFVLYARCPAAAQAVHSEGLVVEEDGAAPTRRVLLSDVSAEAVAAFLRYLYAADTNFPAGLQPQLRALAARFGVRELMAEYENNTGESQVSSGVDSEDDLLSVRDDEDCEDRAENFQDLLKSVWVGEDEEEVAMLSPECQKEDDSEVGEQELEEIYEFAATQRKMAQSEREVSEGTHCSVCSDTEAVQGTNQQTEQEELRRPESASVSNSLKDLRGGNGVERSECDLSAQEEKMQNINRCKSMNDLQTTIVPQHSEPQKWDGTSHGANEGEAVGECEDVKDSRSSQVSHDKADHCEEQFPVFQGDTDINDSYERLFSASQRNHCEPSPVKEVTKESGKSPSEKHVGLNDSLLFSKSQKDCSPCKNGFCGSPTPQPYVSLFPALGSSPASPKSEGKFAREHVSTPKRNKMEKSFPSDEIHSQNSKELGAALRNNITVFPAELPHSESNKRTHVPVLSSSGRTQDAAAQEIKEGDVIVLSDDDDEMELQGKKLPESDSALKKMEIPEHMKCTDMEQGPEIPKHDHNSSVSVTEQRSAQVSCGNTGTVCISGDVKVSPEFPLSRQTDACTEITESPNPSPGKRLSNEMSPGTDSSWLVPGTPFLSKSTSFSTQTQVTSINSSKSPESKLSTKNLAAGNSNHRMTGNLIKVHETRLSEKHLPMENLASGKSPPSSPAAQSFSKNPLPVSPVDPVLLSPGHTNVESKCANISGLPTLVPLCQEQPLEDKTNISVVELEDSDREVSLPSLGSSVLLCEEPPIPVDDCWHVEYLSPARGDGHNSGQVSHAKTSMASSPSPRSWQEQGESPVQVQGIKGSTPLQGSPAGRRIILHCPEKSPIEPCSSVGSRASYLDSKIWDDWNGEEKEDELPEILPLSQRLAAAAGAGQTDPVKTPEPSCQENSGSPSTPMTPMPAYSIMETPQLKKELSRFGVRALPKRQMVLKLKEIFQYTHRDGDSDFEDEIPYSQPLPQKSPARGRRQPKAGRAAGRNHTGAPRVVGKRKQLAKASAVLPRDEADGASHGTGSAAPRTKVTHHPEGAKEQERPSVSLAADGEELPASQESAGSSVDGSDISFGSQR</sequence>
<comment type="subcellular location">
    <subcellularLocation>
        <location evidence="1">Nucleus</location>
    </subcellularLocation>
</comment>
<evidence type="ECO:0000256" key="6">
    <source>
        <dbReference type="ARBA" id="ARBA00022737"/>
    </source>
</evidence>
<feature type="region of interest" description="Disordered" evidence="18">
    <location>
        <begin position="398"/>
        <end position="421"/>
    </location>
</feature>
<keyword evidence="8 17" id="KW-0863">Zinc-finger</keyword>
<evidence type="ECO:0000256" key="13">
    <source>
        <dbReference type="ARBA" id="ARBA00023242"/>
    </source>
</evidence>
<dbReference type="InterPro" id="IPR006642">
    <property type="entry name" value="Rad18_UBZ4"/>
</dbReference>
<dbReference type="SMART" id="SM00225">
    <property type="entry name" value="BTB"/>
    <property type="match status" value="1"/>
</dbReference>
<evidence type="ECO:0000313" key="22">
    <source>
        <dbReference type="Proteomes" id="UP000694396"/>
    </source>
</evidence>
<feature type="domain" description="BTB" evidence="19">
    <location>
        <begin position="653"/>
        <end position="727"/>
    </location>
</feature>
<keyword evidence="3" id="KW-1017">Isopeptide bond</keyword>
<feature type="region of interest" description="Disordered" evidence="18">
    <location>
        <begin position="1618"/>
        <end position="1741"/>
    </location>
</feature>
<keyword evidence="22" id="KW-1185">Reference proteome</keyword>
<evidence type="ECO:0000256" key="17">
    <source>
        <dbReference type="PROSITE-ProRule" id="PRU01256"/>
    </source>
</evidence>
<dbReference type="InterPro" id="IPR000210">
    <property type="entry name" value="BTB/POZ_dom"/>
</dbReference>
<accession>A0A8C3QZE6</accession>
<feature type="compositionally biased region" description="Low complexity" evidence="18">
    <location>
        <begin position="1272"/>
        <end position="1283"/>
    </location>
</feature>
<feature type="region of interest" description="Disordered" evidence="18">
    <location>
        <begin position="19"/>
        <end position="72"/>
    </location>
</feature>
<feature type="compositionally biased region" description="Polar residues" evidence="18">
    <location>
        <begin position="105"/>
        <end position="126"/>
    </location>
</feature>
<keyword evidence="11" id="KW-0233">DNA recombination</keyword>
<evidence type="ECO:0000313" key="21">
    <source>
        <dbReference type="Ensembl" id="ENSCRFP00000013302.1"/>
    </source>
</evidence>
<evidence type="ECO:0000256" key="16">
    <source>
        <dbReference type="ARBA" id="ARBA00076095"/>
    </source>
</evidence>
<keyword evidence="6" id="KW-0677">Repeat</keyword>
<evidence type="ECO:0000256" key="11">
    <source>
        <dbReference type="ARBA" id="ARBA00023172"/>
    </source>
</evidence>
<dbReference type="GO" id="GO:0003677">
    <property type="term" value="F:DNA binding"/>
    <property type="evidence" value="ECO:0007669"/>
    <property type="project" value="InterPro"/>
</dbReference>
<feature type="region of interest" description="Disordered" evidence="18">
    <location>
        <begin position="834"/>
        <end position="897"/>
    </location>
</feature>
<feature type="compositionally biased region" description="Basic and acidic residues" evidence="18">
    <location>
        <begin position="999"/>
        <end position="1014"/>
    </location>
</feature>
<evidence type="ECO:0000256" key="2">
    <source>
        <dbReference type="ARBA" id="ARBA00006661"/>
    </source>
</evidence>
<evidence type="ECO:0000259" key="20">
    <source>
        <dbReference type="PROSITE" id="PS51908"/>
    </source>
</evidence>
<feature type="region of interest" description="Disordered" evidence="18">
    <location>
        <begin position="1440"/>
        <end position="1488"/>
    </location>
</feature>
<name>A0A8C3QZE6_9PASS</name>
<feature type="compositionally biased region" description="Basic and acidic residues" evidence="18">
    <location>
        <begin position="344"/>
        <end position="364"/>
    </location>
</feature>
<evidence type="ECO:0000256" key="5">
    <source>
        <dbReference type="ARBA" id="ARBA00022723"/>
    </source>
</evidence>
<feature type="compositionally biased region" description="Polar residues" evidence="18">
    <location>
        <begin position="1284"/>
        <end position="1296"/>
    </location>
</feature>
<feature type="compositionally biased region" description="Polar residues" evidence="18">
    <location>
        <begin position="1444"/>
        <end position="1473"/>
    </location>
</feature>
<evidence type="ECO:0000256" key="14">
    <source>
        <dbReference type="ARBA" id="ARBA00029496"/>
    </source>
</evidence>
<keyword evidence="7 17" id="KW-0227">DNA damage</keyword>
<dbReference type="CDD" id="cd22999">
    <property type="entry name" value="SAP_SLX4"/>
    <property type="match status" value="1"/>
</dbReference>
<dbReference type="Pfam" id="PF00651">
    <property type="entry name" value="BTB"/>
    <property type="match status" value="1"/>
</dbReference>
<feature type="compositionally biased region" description="Polar residues" evidence="18">
    <location>
        <begin position="847"/>
        <end position="862"/>
    </location>
</feature>
<keyword evidence="12 17" id="KW-0234">DNA repair</keyword>
<evidence type="ECO:0000259" key="19">
    <source>
        <dbReference type="PROSITE" id="PS50097"/>
    </source>
</evidence>
<feature type="region of interest" description="Disordered" evidence="18">
    <location>
        <begin position="923"/>
        <end position="1015"/>
    </location>
</feature>
<comment type="subunit">
    <text evidence="15">Forms a heterodimer with SLX1A/GIYD1. Interacts with ERCC4/XPF; catalytic subunit of the ERCC4-ERCC1 endonuclease. Interacts with MUS81; catalytic subunit of the MUS81-EME1 endonuclease. Interacts with MSH2; component of the MSH2-MSH3 mismatch repair complex. Interacts with TERF2-TERF2IP. Interacts with PLK1 and SLX4IP.</text>
</comment>
<reference evidence="21" key="1">
    <citation type="submission" date="2025-08" db="UniProtKB">
        <authorList>
            <consortium name="Ensembl"/>
        </authorList>
    </citation>
    <scope>IDENTIFICATION</scope>
</reference>
<evidence type="ECO:0000256" key="15">
    <source>
        <dbReference type="ARBA" id="ARBA00064578"/>
    </source>
</evidence>
<dbReference type="PROSITE" id="PS50097">
    <property type="entry name" value="BTB"/>
    <property type="match status" value="1"/>
</dbReference>
<keyword evidence="13" id="KW-0539">Nucleus</keyword>
<dbReference type="GO" id="GO:0032206">
    <property type="term" value="P:positive regulation of telomere maintenance"/>
    <property type="evidence" value="ECO:0007669"/>
    <property type="project" value="UniProtKB-ARBA"/>
</dbReference>
<keyword evidence="10" id="KW-0832">Ubl conjugation</keyword>
<dbReference type="GO" id="GO:0090656">
    <property type="term" value="P:t-circle formation"/>
    <property type="evidence" value="ECO:0007669"/>
    <property type="project" value="UniProtKB-ARBA"/>
</dbReference>
<organism evidence="21 22">
    <name type="scientific">Cyanoderma ruficeps</name>
    <name type="common">rufous-capped babbler</name>
    <dbReference type="NCBI Taxonomy" id="181631"/>
    <lineage>
        <taxon>Eukaryota</taxon>
        <taxon>Metazoa</taxon>
        <taxon>Chordata</taxon>
        <taxon>Craniata</taxon>
        <taxon>Vertebrata</taxon>
        <taxon>Euteleostomi</taxon>
        <taxon>Archelosauria</taxon>
        <taxon>Archosauria</taxon>
        <taxon>Dinosauria</taxon>
        <taxon>Saurischia</taxon>
        <taxon>Theropoda</taxon>
        <taxon>Coelurosauria</taxon>
        <taxon>Aves</taxon>
        <taxon>Neognathae</taxon>
        <taxon>Neoaves</taxon>
        <taxon>Telluraves</taxon>
        <taxon>Australaves</taxon>
        <taxon>Passeriformes</taxon>
        <taxon>Sylvioidea</taxon>
        <taxon>Timaliidae</taxon>
        <taxon>Cyanoderma</taxon>
    </lineage>
</organism>
<feature type="compositionally biased region" description="Basic and acidic residues" evidence="18">
    <location>
        <begin position="945"/>
        <end position="965"/>
    </location>
</feature>
<evidence type="ECO:0000256" key="4">
    <source>
        <dbReference type="ARBA" id="ARBA00022553"/>
    </source>
</evidence>
<keyword evidence="9" id="KW-0862">Zinc</keyword>
<dbReference type="InterPro" id="IPR011333">
    <property type="entry name" value="SKP1/BTB/POZ_sf"/>
</dbReference>
<dbReference type="PROSITE" id="PS51908">
    <property type="entry name" value="ZF_UBZ4"/>
    <property type="match status" value="1"/>
</dbReference>
<dbReference type="PANTHER" id="PTHR21541:SF3">
    <property type="entry name" value="STRUCTURE-SPECIFIC ENDONUCLEASE SUBUNIT SLX4"/>
    <property type="match status" value="1"/>
</dbReference>
<evidence type="ECO:0000256" key="7">
    <source>
        <dbReference type="ARBA" id="ARBA00022763"/>
    </source>
</evidence>
<feature type="region of interest" description="Disordered" evidence="18">
    <location>
        <begin position="1544"/>
        <end position="1573"/>
    </location>
</feature>
<evidence type="ECO:0000256" key="9">
    <source>
        <dbReference type="ARBA" id="ARBA00022833"/>
    </source>
</evidence>
<feature type="region of interest" description="Disordered" evidence="18">
    <location>
        <begin position="599"/>
        <end position="630"/>
    </location>
</feature>
<feature type="region of interest" description="Disordered" evidence="18">
    <location>
        <begin position="90"/>
        <end position="126"/>
    </location>
</feature>
<feature type="compositionally biased region" description="Polar residues" evidence="18">
    <location>
        <begin position="510"/>
        <end position="549"/>
    </location>
</feature>
<evidence type="ECO:0000256" key="12">
    <source>
        <dbReference type="ARBA" id="ARBA00023204"/>
    </source>
</evidence>
<evidence type="ECO:0000256" key="10">
    <source>
        <dbReference type="ARBA" id="ARBA00022843"/>
    </source>
</evidence>
<dbReference type="FunFam" id="3.30.710.10:FF:000116">
    <property type="entry name" value="SLX4 structure-specific endonuclease subunit"/>
    <property type="match status" value="1"/>
</dbReference>
<evidence type="ECO:0000256" key="1">
    <source>
        <dbReference type="ARBA" id="ARBA00004123"/>
    </source>
</evidence>
<evidence type="ECO:0000256" key="8">
    <source>
        <dbReference type="ARBA" id="ARBA00022771"/>
    </source>
</evidence>
<keyword evidence="5" id="KW-0479">Metal-binding</keyword>
<dbReference type="GO" id="GO:0000712">
    <property type="term" value="P:resolution of meiotic recombination intermediates"/>
    <property type="evidence" value="ECO:0007669"/>
    <property type="project" value="TreeGrafter"/>
</dbReference>
<feature type="region of interest" description="Disordered" evidence="18">
    <location>
        <begin position="1272"/>
        <end position="1296"/>
    </location>
</feature>
<dbReference type="Ensembl" id="ENSCRFT00000013759.1">
    <property type="protein sequence ID" value="ENSCRFP00000013302.1"/>
    <property type="gene ID" value="ENSCRFG00000010294.1"/>
</dbReference>
<comment type="similarity">
    <text evidence="2">Belongs to the SLX4 family.</text>
</comment>
<feature type="compositionally biased region" description="Basic and acidic residues" evidence="18">
    <location>
        <begin position="1060"/>
        <end position="1087"/>
    </location>
</feature>
<feature type="compositionally biased region" description="Low complexity" evidence="18">
    <location>
        <begin position="1331"/>
        <end position="1350"/>
    </location>
</feature>
<reference evidence="21" key="2">
    <citation type="submission" date="2025-09" db="UniProtKB">
        <authorList>
            <consortium name="Ensembl"/>
        </authorList>
    </citation>
    <scope>IDENTIFICATION</scope>
</reference>
<feature type="region of interest" description="Disordered" evidence="18">
    <location>
        <begin position="505"/>
        <end position="567"/>
    </location>
</feature>
<feature type="region of interest" description="Disordered" evidence="18">
    <location>
        <begin position="1235"/>
        <end position="1259"/>
    </location>
</feature>
<feature type="region of interest" description="Disordered" evidence="18">
    <location>
        <begin position="170"/>
        <end position="208"/>
    </location>
</feature>
<feature type="compositionally biased region" description="Basic and acidic residues" evidence="18">
    <location>
        <begin position="1697"/>
        <end position="1707"/>
    </location>
</feature>
<evidence type="ECO:0000256" key="3">
    <source>
        <dbReference type="ARBA" id="ARBA00022499"/>
    </source>
</evidence>
<feature type="domain" description="UBZ4-type" evidence="20">
    <location>
        <begin position="237"/>
        <end position="267"/>
    </location>
</feature>